<dbReference type="InterPro" id="IPR029787">
    <property type="entry name" value="Nucleotide_cyclase"/>
</dbReference>
<evidence type="ECO:0000313" key="2">
    <source>
        <dbReference type="EMBL" id="BAN01541.1"/>
    </source>
</evidence>
<feature type="domain" description="GGDEF" evidence="1">
    <location>
        <begin position="384"/>
        <end position="517"/>
    </location>
</feature>
<name>A0A6C7E4L2_ILUCY</name>
<dbReference type="AlphaFoldDB" id="A0A6C7E4L2"/>
<reference evidence="2 3" key="1">
    <citation type="journal article" date="2013" name="Int. J. Syst. Evol. Microbiol.">
        <title>Ilumatobacter nonamiense sp. nov. and Ilumatobacter coccineum sp. nov., isolated from seashore sand.</title>
        <authorList>
            <person name="Matsumoto A."/>
            <person name="Kasai H."/>
            <person name="Matsuo Y."/>
            <person name="Shizuri Y."/>
            <person name="Ichikawa N."/>
            <person name="Fujita N."/>
            <person name="Omura S."/>
            <person name="Takahashi Y."/>
        </authorList>
    </citation>
    <scope>NUCLEOTIDE SEQUENCE [LARGE SCALE GENOMIC DNA]</scope>
    <source>
        <strain evidence="3">NBRC 103263 / KCTC 29153 / YM16-304</strain>
    </source>
</reference>
<dbReference type="Proteomes" id="UP000011863">
    <property type="component" value="Chromosome"/>
</dbReference>
<evidence type="ECO:0000259" key="1">
    <source>
        <dbReference type="PROSITE" id="PS50887"/>
    </source>
</evidence>
<dbReference type="InterPro" id="IPR043128">
    <property type="entry name" value="Rev_trsase/Diguanyl_cyclase"/>
</dbReference>
<protein>
    <recommendedName>
        <fullName evidence="1">GGDEF domain-containing protein</fullName>
    </recommendedName>
</protein>
<sequence>MKVLSSEELLARARSKAFGHDSELNDLITAALDATDDSHEIGRLLVARALSLQGRGDATEPALAAQAAATHSRAAGDLPIAAFASSMAAVFLDQTGELHNAMEHAVDALIMLSDVEVDEVEAVRASLAVSGFFMRLGAFDLAVEVGRRAFDGACLVEGVPADLVAFSFGYIAAEGGHVTTDEQVRRFRLDHATDAASHLRDRGCDPVARDLLASGLFGEIDLANGVLPDSAGLAASEPLYDDAAPDLVAWHRSVRGMAALSNGDPMLAIELLDVAIPGLEASSDNHCLVRAIEQRGRAHAALGAFDDAYADASRLATMTRHWHLDQIGELAGQVARRAELERASSAWQHTAQKLADDIDSDPTTGVRSRRWLDRVLDEIEREDGTAWALMFDLDRFKIINDTYGHHVGDEVLARFGTLLHAAAGTSTAIARFGGEEFVVIIRSVAGDVEAGTNFAEQIRLSTATHDWESIAPGIDLTVSCGVASGPRSEIKQLLVSADDALLDAKRLGRNRVSHAADTLDRAEIRWPAPAPT</sequence>
<dbReference type="InterPro" id="IPR000160">
    <property type="entry name" value="GGDEF_dom"/>
</dbReference>
<dbReference type="KEGG" id="aym:YM304_12270"/>
<proteinExistence type="predicted"/>
<dbReference type="GO" id="GO:0052621">
    <property type="term" value="F:diguanylate cyclase activity"/>
    <property type="evidence" value="ECO:0007669"/>
    <property type="project" value="TreeGrafter"/>
</dbReference>
<keyword evidence="3" id="KW-1185">Reference proteome</keyword>
<evidence type="ECO:0000313" key="3">
    <source>
        <dbReference type="Proteomes" id="UP000011863"/>
    </source>
</evidence>
<dbReference type="SUPFAM" id="SSF55073">
    <property type="entry name" value="Nucleotide cyclase"/>
    <property type="match status" value="1"/>
</dbReference>
<dbReference type="SMART" id="SM00267">
    <property type="entry name" value="GGDEF"/>
    <property type="match status" value="1"/>
</dbReference>
<dbReference type="PROSITE" id="PS50887">
    <property type="entry name" value="GGDEF"/>
    <property type="match status" value="1"/>
</dbReference>
<dbReference type="EMBL" id="AP012057">
    <property type="protein sequence ID" value="BAN01541.1"/>
    <property type="molecule type" value="Genomic_DNA"/>
</dbReference>
<dbReference type="InterPro" id="IPR050469">
    <property type="entry name" value="Diguanylate_Cyclase"/>
</dbReference>
<organism evidence="2 3">
    <name type="scientific">Ilumatobacter coccineus (strain NBRC 103263 / KCTC 29153 / YM16-304)</name>
    <dbReference type="NCBI Taxonomy" id="1313172"/>
    <lineage>
        <taxon>Bacteria</taxon>
        <taxon>Bacillati</taxon>
        <taxon>Actinomycetota</taxon>
        <taxon>Acidimicrobiia</taxon>
        <taxon>Acidimicrobiales</taxon>
        <taxon>Ilumatobacteraceae</taxon>
        <taxon>Ilumatobacter</taxon>
    </lineage>
</organism>
<accession>A0A6C7E4L2</accession>
<gene>
    <name evidence="2" type="ORF">YM304_12270</name>
</gene>
<dbReference type="NCBIfam" id="TIGR00254">
    <property type="entry name" value="GGDEF"/>
    <property type="match status" value="1"/>
</dbReference>
<dbReference type="PANTHER" id="PTHR45138">
    <property type="entry name" value="REGULATORY COMPONENTS OF SENSORY TRANSDUCTION SYSTEM"/>
    <property type="match status" value="1"/>
</dbReference>
<dbReference type="Gene3D" id="3.30.70.270">
    <property type="match status" value="1"/>
</dbReference>
<dbReference type="Pfam" id="PF00990">
    <property type="entry name" value="GGDEF"/>
    <property type="match status" value="1"/>
</dbReference>
<dbReference type="CDD" id="cd01949">
    <property type="entry name" value="GGDEF"/>
    <property type="match status" value="1"/>
</dbReference>
<dbReference type="PANTHER" id="PTHR45138:SF9">
    <property type="entry name" value="DIGUANYLATE CYCLASE DGCM-RELATED"/>
    <property type="match status" value="1"/>
</dbReference>